<evidence type="ECO:0000256" key="1">
    <source>
        <dbReference type="SAM" id="MobiDB-lite"/>
    </source>
</evidence>
<dbReference type="OrthoDB" id="186853at2157"/>
<feature type="region of interest" description="Disordered" evidence="1">
    <location>
        <begin position="1"/>
        <end position="23"/>
    </location>
</feature>
<dbReference type="Proteomes" id="UP000628840">
    <property type="component" value="Unassembled WGS sequence"/>
</dbReference>
<gene>
    <name evidence="3" type="ORF">GCM10009037_09540</name>
</gene>
<evidence type="ECO:0000313" key="4">
    <source>
        <dbReference type="Proteomes" id="UP000628840"/>
    </source>
</evidence>
<evidence type="ECO:0000313" key="3">
    <source>
        <dbReference type="EMBL" id="GGL28026.1"/>
    </source>
</evidence>
<dbReference type="InterPro" id="IPR055933">
    <property type="entry name" value="DUF7511"/>
</dbReference>
<sequence>MTRGSVASAVPTGGDLRPTTETETWPEFDLTCRVEEYADGAECTVFPADADDDELVTTWLTAADDAFVDLESVR</sequence>
<name>A0A830ETF8_9EURY</name>
<dbReference type="Pfam" id="PF24351">
    <property type="entry name" value="DUF7511"/>
    <property type="match status" value="1"/>
</dbReference>
<organism evidence="3 4">
    <name type="scientific">Halarchaeum grantii</name>
    <dbReference type="NCBI Taxonomy" id="1193105"/>
    <lineage>
        <taxon>Archaea</taxon>
        <taxon>Methanobacteriati</taxon>
        <taxon>Methanobacteriota</taxon>
        <taxon>Stenosarchaea group</taxon>
        <taxon>Halobacteria</taxon>
        <taxon>Halobacteriales</taxon>
        <taxon>Halobacteriaceae</taxon>
    </lineage>
</organism>
<evidence type="ECO:0000259" key="2">
    <source>
        <dbReference type="Pfam" id="PF24351"/>
    </source>
</evidence>
<proteinExistence type="predicted"/>
<dbReference type="AlphaFoldDB" id="A0A830ETF8"/>
<feature type="domain" description="DUF7511" evidence="2">
    <location>
        <begin position="29"/>
        <end position="74"/>
    </location>
</feature>
<comment type="caution">
    <text evidence="3">The sequence shown here is derived from an EMBL/GenBank/DDBJ whole genome shotgun (WGS) entry which is preliminary data.</text>
</comment>
<keyword evidence="4" id="KW-1185">Reference proteome</keyword>
<dbReference type="EMBL" id="BMPF01000001">
    <property type="protein sequence ID" value="GGL28026.1"/>
    <property type="molecule type" value="Genomic_DNA"/>
</dbReference>
<protein>
    <recommendedName>
        <fullName evidence="2">DUF7511 domain-containing protein</fullName>
    </recommendedName>
</protein>
<dbReference type="RefSeq" id="WP_188880375.1">
    <property type="nucleotide sequence ID" value="NZ_BMPF01000001.1"/>
</dbReference>
<accession>A0A830ETF8</accession>
<reference evidence="3 4" key="1">
    <citation type="journal article" date="2019" name="Int. J. Syst. Evol. Microbiol.">
        <title>The Global Catalogue of Microorganisms (GCM) 10K type strain sequencing project: providing services to taxonomists for standard genome sequencing and annotation.</title>
        <authorList>
            <consortium name="The Broad Institute Genomics Platform"/>
            <consortium name="The Broad Institute Genome Sequencing Center for Infectious Disease"/>
            <person name="Wu L."/>
            <person name="Ma J."/>
        </authorList>
    </citation>
    <scope>NUCLEOTIDE SEQUENCE [LARGE SCALE GENOMIC DNA]</scope>
    <source>
        <strain evidence="3 4">JCM 19585</strain>
    </source>
</reference>